<dbReference type="EMBL" id="JARAOO010000007">
    <property type="protein sequence ID" value="KAJ7962565.1"/>
    <property type="molecule type" value="Genomic_DNA"/>
</dbReference>
<gene>
    <name evidence="1" type="ORF">O6P43_017769</name>
</gene>
<keyword evidence="2" id="KW-1185">Reference proteome</keyword>
<organism evidence="1 2">
    <name type="scientific">Quillaja saponaria</name>
    <name type="common">Soap bark tree</name>
    <dbReference type="NCBI Taxonomy" id="32244"/>
    <lineage>
        <taxon>Eukaryota</taxon>
        <taxon>Viridiplantae</taxon>
        <taxon>Streptophyta</taxon>
        <taxon>Embryophyta</taxon>
        <taxon>Tracheophyta</taxon>
        <taxon>Spermatophyta</taxon>
        <taxon>Magnoliopsida</taxon>
        <taxon>eudicotyledons</taxon>
        <taxon>Gunneridae</taxon>
        <taxon>Pentapetalae</taxon>
        <taxon>rosids</taxon>
        <taxon>fabids</taxon>
        <taxon>Fabales</taxon>
        <taxon>Quillajaceae</taxon>
        <taxon>Quillaja</taxon>
    </lineage>
</organism>
<sequence>MACRRSISTTVSFVTRRLRASFGHIPHDKHDGTKYDSPRLKPCQSNISSLSASLLWNRTTGVGSLFRESPYFPFNRPRVPGPSFFRHISSTIGKRSDKINGIGYVVEVVVDKTIASIASEGVSEVAAAAADSCFPVATMQHLIDAVHGFTGLNW</sequence>
<dbReference type="AlphaFoldDB" id="A0AAD7PPP9"/>
<comment type="caution">
    <text evidence="1">The sequence shown here is derived from an EMBL/GenBank/DDBJ whole genome shotgun (WGS) entry which is preliminary data.</text>
</comment>
<reference evidence="1" key="1">
    <citation type="journal article" date="2023" name="Science">
        <title>Elucidation of the pathway for biosynthesis of saponin adjuvants from the soapbark tree.</title>
        <authorList>
            <person name="Reed J."/>
            <person name="Orme A."/>
            <person name="El-Demerdash A."/>
            <person name="Owen C."/>
            <person name="Martin L.B.B."/>
            <person name="Misra R.C."/>
            <person name="Kikuchi S."/>
            <person name="Rejzek M."/>
            <person name="Martin A.C."/>
            <person name="Harkess A."/>
            <person name="Leebens-Mack J."/>
            <person name="Louveau T."/>
            <person name="Stephenson M.J."/>
            <person name="Osbourn A."/>
        </authorList>
    </citation>
    <scope>NUCLEOTIDE SEQUENCE</scope>
    <source>
        <strain evidence="1">S10</strain>
    </source>
</reference>
<name>A0AAD7PPP9_QUISA</name>
<proteinExistence type="predicted"/>
<accession>A0AAD7PPP9</accession>
<protein>
    <submittedName>
        <fullName evidence="1">Mitochondrial inner membrane protein OXA1-like</fullName>
    </submittedName>
</protein>
<dbReference type="KEGG" id="qsa:O6P43_017769"/>
<evidence type="ECO:0000313" key="1">
    <source>
        <dbReference type="EMBL" id="KAJ7962564.1"/>
    </source>
</evidence>
<dbReference type="EMBL" id="JARAOO010000007">
    <property type="protein sequence ID" value="KAJ7962564.1"/>
    <property type="molecule type" value="Genomic_DNA"/>
</dbReference>
<evidence type="ECO:0000313" key="2">
    <source>
        <dbReference type="Proteomes" id="UP001163823"/>
    </source>
</evidence>
<dbReference type="Proteomes" id="UP001163823">
    <property type="component" value="Chromosome 7"/>
</dbReference>